<accession>A0A414XZB7</accession>
<dbReference type="Proteomes" id="UP000406735">
    <property type="component" value="Unassembled WGS sequence"/>
</dbReference>
<sequence length="480" mass="55610">MAQEIIGREPEIKEIEALYQTNKPVFAVVYGRRRVGKTFLIRELLGDKFAFYHTGLSPYELQGKKLKEQQLSNFYSSLIKYGSDIKRVPTDWLEAFDALISLLEKKDTKKRQVVFIDELPWMDTPRSGFITALEHFWNGWGAGKENLMLIVCGSATSWISDKLLNNKGGLFDRTTDEIKLRPFTLGECERFYQANHIVMSKFDQVQCYMATGGIPYYISMLQKGKSLAQNIDRLFFEPNAKLKLEFDRLYSSLFTNAEDCKKIVRLLAKKQQGYTRKEIQVLTNLADGGGLSTTLKTLEVSDFITSYIKYDYPKREVYYRLTDFYSKFYLSFIDGKKTTNPSFWQDNLLTPSLTAWRGFTFESLCIYHLPQIKQALGISGVQTESSPWKSRKEKDGAQIDLVIERADHICNICEMKFCEDDFSINASYDKNLRHKLSTFQEETRCKNALHLTLITTYGLKFNEYAGRIQKVITMDDLFRI</sequence>
<protein>
    <submittedName>
        <fullName evidence="3">AAA family ATPase</fullName>
    </submittedName>
    <submittedName>
        <fullName evidence="4">ATP-binding protein</fullName>
    </submittedName>
</protein>
<dbReference type="RefSeq" id="WP_118255409.1">
    <property type="nucleotide sequence ID" value="NZ_DAWERD010000056.1"/>
</dbReference>
<comment type="caution">
    <text evidence="4">The sequence shown here is derived from an EMBL/GenBank/DDBJ whole genome shotgun (WGS) entry which is preliminary data.</text>
</comment>
<feature type="domain" description="ATPase" evidence="1">
    <location>
        <begin position="8"/>
        <end position="221"/>
    </location>
</feature>
<evidence type="ECO:0000259" key="1">
    <source>
        <dbReference type="Pfam" id="PF01637"/>
    </source>
</evidence>
<organism evidence="4 5">
    <name type="scientific">Segatella copri</name>
    <dbReference type="NCBI Taxonomy" id="165179"/>
    <lineage>
        <taxon>Bacteria</taxon>
        <taxon>Pseudomonadati</taxon>
        <taxon>Bacteroidota</taxon>
        <taxon>Bacteroidia</taxon>
        <taxon>Bacteroidales</taxon>
        <taxon>Prevotellaceae</taxon>
        <taxon>Segatella</taxon>
    </lineage>
</organism>
<dbReference type="Proteomes" id="UP001208620">
    <property type="component" value="Unassembled WGS sequence"/>
</dbReference>
<dbReference type="AlphaFoldDB" id="A0A414XZB7"/>
<dbReference type="Gene3D" id="3.40.50.300">
    <property type="entry name" value="P-loop containing nucleotide triphosphate hydrolases"/>
    <property type="match status" value="1"/>
</dbReference>
<evidence type="ECO:0000313" key="5">
    <source>
        <dbReference type="Proteomes" id="UP000284548"/>
    </source>
</evidence>
<dbReference type="Proteomes" id="UP000284548">
    <property type="component" value="Unassembled WGS sequence"/>
</dbReference>
<dbReference type="SUPFAM" id="SSF52540">
    <property type="entry name" value="P-loop containing nucleoside triphosphate hydrolases"/>
    <property type="match status" value="1"/>
</dbReference>
<reference evidence="2" key="3">
    <citation type="submission" date="2022-11" db="EMBL/GenBank/DDBJ databases">
        <title>Genomic repertoires linked with pathogenic potency of arthritogenic Prevotella copri isolated from the gut of rheumatoid arthritis patients.</title>
        <authorList>
            <person name="Nii T."/>
            <person name="Maeda Y."/>
            <person name="Motooka D."/>
            <person name="Naito M."/>
            <person name="Matsumoto Y."/>
            <person name="Ogawa T."/>
            <person name="Oguro-Igashira E."/>
            <person name="Kishikawa T."/>
            <person name="Yamashita M."/>
            <person name="Koizumi S."/>
            <person name="Kurakawa T."/>
            <person name="Okumura R."/>
            <person name="Kayama H."/>
            <person name="Murakami M."/>
            <person name="Sakaguchi T."/>
            <person name="Das B."/>
            <person name="Nakamura S."/>
            <person name="Okada Y."/>
            <person name="Kumanogoh A."/>
            <person name="Takeda K."/>
        </authorList>
    </citation>
    <scope>NUCLEOTIDE SEQUENCE</scope>
    <source>
        <strain evidence="2">H105_2-2</strain>
    </source>
</reference>
<dbReference type="EMBL" id="QRKB01000035">
    <property type="protein sequence ID" value="RHH79169.1"/>
    <property type="molecule type" value="Genomic_DNA"/>
</dbReference>
<dbReference type="GO" id="GO:0005524">
    <property type="term" value="F:ATP binding"/>
    <property type="evidence" value="ECO:0007669"/>
    <property type="project" value="UniProtKB-KW"/>
</dbReference>
<gene>
    <name evidence="4" type="ORF">DW192_12320</name>
    <name evidence="3" type="ORF">F7D97_09075</name>
    <name evidence="2" type="ORF">ONT01_09665</name>
</gene>
<reference evidence="4 5" key="1">
    <citation type="submission" date="2018-08" db="EMBL/GenBank/DDBJ databases">
        <title>A genome reference for cultivated species of the human gut microbiota.</title>
        <authorList>
            <person name="Zou Y."/>
            <person name="Xue W."/>
            <person name="Luo G."/>
        </authorList>
    </citation>
    <scope>NUCLEOTIDE SEQUENCE [LARGE SCALE GENOMIC DNA]</scope>
    <source>
        <strain evidence="4 5">AM16-54</strain>
    </source>
</reference>
<name>A0A414XZB7_9BACT</name>
<dbReference type="PANTHER" id="PTHR34704">
    <property type="entry name" value="ATPASE"/>
    <property type="match status" value="1"/>
</dbReference>
<evidence type="ECO:0000313" key="3">
    <source>
        <dbReference type="EMBL" id="MQN10068.1"/>
    </source>
</evidence>
<evidence type="ECO:0000313" key="2">
    <source>
        <dbReference type="EMBL" id="MCW4138038.1"/>
    </source>
</evidence>
<keyword evidence="4" id="KW-0067">ATP-binding</keyword>
<evidence type="ECO:0000313" key="6">
    <source>
        <dbReference type="Proteomes" id="UP000406735"/>
    </source>
</evidence>
<dbReference type="PANTHER" id="PTHR34704:SF1">
    <property type="entry name" value="ATPASE"/>
    <property type="match status" value="1"/>
</dbReference>
<evidence type="ECO:0000313" key="4">
    <source>
        <dbReference type="EMBL" id="RHH79169.1"/>
    </source>
</evidence>
<dbReference type="EMBL" id="JAPDVD010000001">
    <property type="protein sequence ID" value="MCW4138038.1"/>
    <property type="molecule type" value="Genomic_DNA"/>
</dbReference>
<proteinExistence type="predicted"/>
<reference evidence="3 6" key="2">
    <citation type="submission" date="2019-09" db="EMBL/GenBank/DDBJ databases">
        <title>Distinct polysaccharide growth profiles of human intestinal Prevotella copri isolates.</title>
        <authorList>
            <person name="Fehlner-Peach H."/>
            <person name="Magnabosco C."/>
            <person name="Raghavan V."/>
            <person name="Scher J.U."/>
            <person name="Tett A."/>
            <person name="Cox L.M."/>
            <person name="Gottsegen C."/>
            <person name="Watters A."/>
            <person name="Wiltshire- Gordon J.D."/>
            <person name="Segata N."/>
            <person name="Bonneau R."/>
            <person name="Littman D.R."/>
        </authorList>
    </citation>
    <scope>NUCLEOTIDE SEQUENCE [LARGE SCALE GENOMIC DNA]</scope>
    <source>
        <strain evidence="6">iK21513</strain>
        <strain evidence="3">IK21513</strain>
    </source>
</reference>
<dbReference type="InterPro" id="IPR027417">
    <property type="entry name" value="P-loop_NTPase"/>
</dbReference>
<dbReference type="InterPro" id="IPR011579">
    <property type="entry name" value="ATPase_dom"/>
</dbReference>
<dbReference type="Pfam" id="PF01637">
    <property type="entry name" value="ATPase_2"/>
    <property type="match status" value="1"/>
</dbReference>
<dbReference type="EMBL" id="VZCY01000076">
    <property type="protein sequence ID" value="MQN10068.1"/>
    <property type="molecule type" value="Genomic_DNA"/>
</dbReference>
<keyword evidence="4" id="KW-0547">Nucleotide-binding</keyword>